<gene>
    <name evidence="2" type="primary">sleB_1</name>
    <name evidence="2" type="ORF">AN618_00210</name>
</gene>
<dbReference type="InterPro" id="IPR036365">
    <property type="entry name" value="PGBD-like_sf"/>
</dbReference>
<keyword evidence="3" id="KW-1185">Reference proteome</keyword>
<reference evidence="2 3" key="1">
    <citation type="submission" date="2015-12" db="EMBL/GenBank/DDBJ databases">
        <title>Draft genome sequnece of Fervidicola ferrireducens strain Y170.</title>
        <authorList>
            <person name="Patel B.K."/>
        </authorList>
    </citation>
    <scope>NUCLEOTIDE SEQUENCE [LARGE SCALE GENOMIC DNA]</scope>
    <source>
        <strain evidence="2 3">Y170</strain>
    </source>
</reference>
<evidence type="ECO:0000313" key="3">
    <source>
        <dbReference type="Proteomes" id="UP000070427"/>
    </source>
</evidence>
<proteinExistence type="predicted"/>
<sequence>MQSRQAFGSRILRRGMRGMDVAELQMKLQSLGYYMGPIDGIFGPLTERAVRQLQRDNNIKVDGIVGPQTYAVLEQLIP</sequence>
<dbReference type="InterPro" id="IPR002477">
    <property type="entry name" value="Peptidoglycan-bd-like"/>
</dbReference>
<name>A0A140LDQ8_9FIRM</name>
<dbReference type="InterPro" id="IPR036366">
    <property type="entry name" value="PGBDSf"/>
</dbReference>
<accession>A0A140LDQ8</accession>
<feature type="domain" description="Peptidoglycan binding-like" evidence="1">
    <location>
        <begin position="18"/>
        <end position="73"/>
    </location>
</feature>
<dbReference type="STRING" id="520764.AN618_00210"/>
<dbReference type="PATRIC" id="fig|520764.3.peg.23"/>
<dbReference type="Proteomes" id="UP000070427">
    <property type="component" value="Unassembled WGS sequence"/>
</dbReference>
<comment type="caution">
    <text evidence="2">The sequence shown here is derived from an EMBL/GenBank/DDBJ whole genome shotgun (WGS) entry which is preliminary data.</text>
</comment>
<dbReference type="SUPFAM" id="SSF47090">
    <property type="entry name" value="PGBD-like"/>
    <property type="match status" value="1"/>
</dbReference>
<dbReference type="Pfam" id="PF01471">
    <property type="entry name" value="PG_binding_1"/>
    <property type="match status" value="1"/>
</dbReference>
<dbReference type="Gene3D" id="1.10.101.10">
    <property type="entry name" value="PGBD-like superfamily/PGBD"/>
    <property type="match status" value="1"/>
</dbReference>
<evidence type="ECO:0000259" key="1">
    <source>
        <dbReference type="Pfam" id="PF01471"/>
    </source>
</evidence>
<dbReference type="EMBL" id="LOED01000001">
    <property type="protein sequence ID" value="KXG78683.1"/>
    <property type="molecule type" value="Genomic_DNA"/>
</dbReference>
<organism evidence="2 3">
    <name type="scientific">Fervidicola ferrireducens</name>
    <dbReference type="NCBI Taxonomy" id="520764"/>
    <lineage>
        <taxon>Bacteria</taxon>
        <taxon>Bacillati</taxon>
        <taxon>Bacillota</taxon>
        <taxon>Clostridia</taxon>
        <taxon>Thermosediminibacterales</taxon>
        <taxon>Thermosediminibacteraceae</taxon>
        <taxon>Fervidicola</taxon>
    </lineage>
</organism>
<evidence type="ECO:0000313" key="2">
    <source>
        <dbReference type="EMBL" id="KXG78683.1"/>
    </source>
</evidence>
<protein>
    <submittedName>
        <fullName evidence="2">Spore cortex-lytic enzyme</fullName>
    </submittedName>
</protein>
<dbReference type="InParanoid" id="A0A140LDQ8"/>
<dbReference type="RefSeq" id="WP_222926167.1">
    <property type="nucleotide sequence ID" value="NZ_LOED01000001.1"/>
</dbReference>
<dbReference type="AlphaFoldDB" id="A0A140LDQ8"/>